<keyword evidence="3" id="KW-1003">Cell membrane</keyword>
<comment type="similarity">
    <text evidence="8">Belongs to the binding-protein-dependent transport system permease family. LivHM subfamily.</text>
</comment>
<gene>
    <name evidence="10" type="ORF">GGQ66_001250</name>
</gene>
<dbReference type="AlphaFoldDB" id="A0A7W6K267"/>
<keyword evidence="11" id="KW-1185">Reference proteome</keyword>
<feature type="transmembrane region" description="Helical" evidence="9">
    <location>
        <begin position="35"/>
        <end position="54"/>
    </location>
</feature>
<organism evidence="10 11">
    <name type="scientific">Allorhizobium borbori</name>
    <dbReference type="NCBI Taxonomy" id="485907"/>
    <lineage>
        <taxon>Bacteria</taxon>
        <taxon>Pseudomonadati</taxon>
        <taxon>Pseudomonadota</taxon>
        <taxon>Alphaproteobacteria</taxon>
        <taxon>Hyphomicrobiales</taxon>
        <taxon>Rhizobiaceae</taxon>
        <taxon>Rhizobium/Agrobacterium group</taxon>
        <taxon>Allorhizobium</taxon>
    </lineage>
</organism>
<dbReference type="InterPro" id="IPR001851">
    <property type="entry name" value="ABC_transp_permease"/>
</dbReference>
<protein>
    <submittedName>
        <fullName evidence="10">Branched-chain amino acid transport system permease protein</fullName>
    </submittedName>
</protein>
<comment type="caution">
    <text evidence="10">The sequence shown here is derived from an EMBL/GenBank/DDBJ whole genome shotgun (WGS) entry which is preliminary data.</text>
</comment>
<feature type="transmembrane region" description="Helical" evidence="9">
    <location>
        <begin position="226"/>
        <end position="245"/>
    </location>
</feature>
<dbReference type="GO" id="GO:0005886">
    <property type="term" value="C:plasma membrane"/>
    <property type="evidence" value="ECO:0007669"/>
    <property type="project" value="UniProtKB-SubCell"/>
</dbReference>
<evidence type="ECO:0000256" key="3">
    <source>
        <dbReference type="ARBA" id="ARBA00022475"/>
    </source>
</evidence>
<evidence type="ECO:0000256" key="1">
    <source>
        <dbReference type="ARBA" id="ARBA00004651"/>
    </source>
</evidence>
<comment type="subcellular location">
    <subcellularLocation>
        <location evidence="1">Cell membrane</location>
        <topology evidence="1">Multi-pass membrane protein</topology>
    </subcellularLocation>
</comment>
<dbReference type="PANTHER" id="PTHR11795">
    <property type="entry name" value="BRANCHED-CHAIN AMINO ACID TRANSPORT SYSTEM PERMEASE PROTEIN LIVH"/>
    <property type="match status" value="1"/>
</dbReference>
<dbReference type="GO" id="GO:0006865">
    <property type="term" value="P:amino acid transport"/>
    <property type="evidence" value="ECO:0007669"/>
    <property type="project" value="UniProtKB-KW"/>
</dbReference>
<dbReference type="PANTHER" id="PTHR11795:SF445">
    <property type="entry name" value="AMINO ACID ABC TRANSPORTER PERMEASE PROTEIN"/>
    <property type="match status" value="1"/>
</dbReference>
<feature type="transmembrane region" description="Helical" evidence="9">
    <location>
        <begin position="152"/>
        <end position="172"/>
    </location>
</feature>
<evidence type="ECO:0000256" key="4">
    <source>
        <dbReference type="ARBA" id="ARBA00022692"/>
    </source>
</evidence>
<keyword evidence="6 9" id="KW-1133">Transmembrane helix</keyword>
<feature type="transmembrane region" description="Helical" evidence="9">
    <location>
        <begin position="193"/>
        <end position="220"/>
    </location>
</feature>
<evidence type="ECO:0000256" key="2">
    <source>
        <dbReference type="ARBA" id="ARBA00022448"/>
    </source>
</evidence>
<feature type="transmembrane region" description="Helical" evidence="9">
    <location>
        <begin position="95"/>
        <end position="115"/>
    </location>
</feature>
<reference evidence="10 11" key="1">
    <citation type="submission" date="2020-08" db="EMBL/GenBank/DDBJ databases">
        <title>Genomic Encyclopedia of Type Strains, Phase IV (KMG-IV): sequencing the most valuable type-strain genomes for metagenomic binning, comparative biology and taxonomic classification.</title>
        <authorList>
            <person name="Goeker M."/>
        </authorList>
    </citation>
    <scope>NUCLEOTIDE SEQUENCE [LARGE SCALE GENOMIC DNA]</scope>
    <source>
        <strain evidence="10 11">DSM 26385</strain>
    </source>
</reference>
<proteinExistence type="inferred from homology"/>
<keyword evidence="7 9" id="KW-0472">Membrane</keyword>
<evidence type="ECO:0000313" key="11">
    <source>
        <dbReference type="Proteomes" id="UP000584824"/>
    </source>
</evidence>
<feature type="transmembrane region" description="Helical" evidence="9">
    <location>
        <begin position="60"/>
        <end position="88"/>
    </location>
</feature>
<dbReference type="RefSeq" id="WP_183790550.1">
    <property type="nucleotide sequence ID" value="NZ_JACIDU010000004.1"/>
</dbReference>
<dbReference type="GO" id="GO:0022857">
    <property type="term" value="F:transmembrane transporter activity"/>
    <property type="evidence" value="ECO:0007669"/>
    <property type="project" value="InterPro"/>
</dbReference>
<accession>A0A7W6K267</accession>
<feature type="transmembrane region" description="Helical" evidence="9">
    <location>
        <begin position="6"/>
        <end position="28"/>
    </location>
</feature>
<name>A0A7W6K267_9HYPH</name>
<feature type="transmembrane region" description="Helical" evidence="9">
    <location>
        <begin position="274"/>
        <end position="291"/>
    </location>
</feature>
<keyword evidence="2" id="KW-0813">Transport</keyword>
<dbReference type="Proteomes" id="UP000584824">
    <property type="component" value="Unassembled WGS sequence"/>
</dbReference>
<dbReference type="EMBL" id="JACIDU010000004">
    <property type="protein sequence ID" value="MBB4102707.1"/>
    <property type="molecule type" value="Genomic_DNA"/>
</dbReference>
<evidence type="ECO:0000256" key="9">
    <source>
        <dbReference type="SAM" id="Phobius"/>
    </source>
</evidence>
<dbReference type="Pfam" id="PF02653">
    <property type="entry name" value="BPD_transp_2"/>
    <property type="match status" value="1"/>
</dbReference>
<evidence type="ECO:0000256" key="6">
    <source>
        <dbReference type="ARBA" id="ARBA00022989"/>
    </source>
</evidence>
<evidence type="ECO:0000313" key="10">
    <source>
        <dbReference type="EMBL" id="MBB4102707.1"/>
    </source>
</evidence>
<evidence type="ECO:0000256" key="7">
    <source>
        <dbReference type="ARBA" id="ARBA00023136"/>
    </source>
</evidence>
<dbReference type="InterPro" id="IPR052157">
    <property type="entry name" value="BCAA_transport_permease"/>
</dbReference>
<evidence type="ECO:0000256" key="8">
    <source>
        <dbReference type="ARBA" id="ARBA00037998"/>
    </source>
</evidence>
<evidence type="ECO:0000256" key="5">
    <source>
        <dbReference type="ARBA" id="ARBA00022970"/>
    </source>
</evidence>
<keyword evidence="5" id="KW-0029">Amino-acid transport</keyword>
<keyword evidence="4 9" id="KW-0812">Transmembrane</keyword>
<sequence length="299" mass="31336">MIYWLQLLLNALPLAALYAALAFGYALIFGMVRRVDITFGALFAFSGQVFALGFDAGWNAWYLVLPAALAMAAVLALAYTIGSGVLIARHVLRPLAAISPNAVIVASLGVLLVLMETARLASGTRDLWLPPLMKERMVVLADAQGASAGLTVLQVVSTALMISLVAVGMLVLRHSRFGRIWRAVCEDPQAARFCGVDAGAVFIWTAIAASAVAAVCGMLATAYYGSMSFGSGLVFGVKVALIAAVGGQDRPFAAALGAAGIAVAETFWSGYGPILWRDFAVTGGLVLLLVLSRKERSLP</sequence>
<feature type="transmembrane region" description="Helical" evidence="9">
    <location>
        <begin position="252"/>
        <end position="268"/>
    </location>
</feature>